<dbReference type="AlphaFoldDB" id="A0A9P5M8X3"/>
<sequence length="148" mass="17457">MVLEDNQRSLFGARSTTWCDQITQKQADRGYLKVAYTSRKTTRERQITFVLYCTTSLNTCVAEQIIEKFQRAIVDRYTTYFKQEHQYYLKVLLVGNIGGRSQSMNGKRNHTHTVKMSRYLMMKKLQLGHLWLNADFGKDCRDRLLICE</sequence>
<reference evidence="1 2" key="1">
    <citation type="journal article" date="2020" name="Genome Biol. Evol.">
        <title>Comparative genomics of Sclerotiniaceae.</title>
        <authorList>
            <person name="Valero Jimenez C.A."/>
            <person name="Steentjes M."/>
            <person name="Scholten O.E."/>
            <person name="Van Kan J.A.L."/>
        </authorList>
    </citation>
    <scope>NUCLEOTIDE SEQUENCE [LARGE SCALE GENOMIC DNA]</scope>
    <source>
        <strain evidence="1 2">MUCL 94</strain>
    </source>
</reference>
<accession>A0A9P5M8X3</accession>
<dbReference type="GeneID" id="62146295"/>
<comment type="caution">
    <text evidence="1">The sequence shown here is derived from an EMBL/GenBank/DDBJ whole genome shotgun (WGS) entry which is preliminary data.</text>
</comment>
<dbReference type="Proteomes" id="UP000710849">
    <property type="component" value="Unassembled WGS sequence"/>
</dbReference>
<organism evidence="1 2">
    <name type="scientific">Botrytis byssoidea</name>
    <dbReference type="NCBI Taxonomy" id="139641"/>
    <lineage>
        <taxon>Eukaryota</taxon>
        <taxon>Fungi</taxon>
        <taxon>Dikarya</taxon>
        <taxon>Ascomycota</taxon>
        <taxon>Pezizomycotina</taxon>
        <taxon>Leotiomycetes</taxon>
        <taxon>Helotiales</taxon>
        <taxon>Sclerotiniaceae</taxon>
        <taxon>Botrytis</taxon>
    </lineage>
</organism>
<evidence type="ECO:0000313" key="2">
    <source>
        <dbReference type="Proteomes" id="UP000710849"/>
    </source>
</evidence>
<protein>
    <submittedName>
        <fullName evidence="1">Uncharacterized protein</fullName>
    </submittedName>
</protein>
<name>A0A9P5M8X3_9HELO</name>
<keyword evidence="2" id="KW-1185">Reference proteome</keyword>
<gene>
    <name evidence="1" type="ORF">EAE97_002706</name>
</gene>
<dbReference type="RefSeq" id="XP_038736424.1">
    <property type="nucleotide sequence ID" value="XM_038873218.1"/>
</dbReference>
<dbReference type="EMBL" id="RCSW01000004">
    <property type="protein sequence ID" value="KAF7951155.1"/>
    <property type="molecule type" value="Genomic_DNA"/>
</dbReference>
<proteinExistence type="predicted"/>
<evidence type="ECO:0000313" key="1">
    <source>
        <dbReference type="EMBL" id="KAF7951155.1"/>
    </source>
</evidence>